<organism evidence="3 4">
    <name type="scientific">Roseimaritima ulvae</name>
    <dbReference type="NCBI Taxonomy" id="980254"/>
    <lineage>
        <taxon>Bacteria</taxon>
        <taxon>Pseudomonadati</taxon>
        <taxon>Planctomycetota</taxon>
        <taxon>Planctomycetia</taxon>
        <taxon>Pirellulales</taxon>
        <taxon>Pirellulaceae</taxon>
        <taxon>Roseimaritima</taxon>
    </lineage>
</organism>
<dbReference type="Gene3D" id="3.30.360.10">
    <property type="entry name" value="Dihydrodipicolinate Reductase, domain 2"/>
    <property type="match status" value="1"/>
</dbReference>
<dbReference type="Proteomes" id="UP000325286">
    <property type="component" value="Chromosome"/>
</dbReference>
<dbReference type="Gene3D" id="3.40.50.720">
    <property type="entry name" value="NAD(P)-binding Rossmann-like Domain"/>
    <property type="match status" value="1"/>
</dbReference>
<dbReference type="RefSeq" id="WP_068131536.1">
    <property type="nucleotide sequence ID" value="NZ_CP042914.1"/>
</dbReference>
<dbReference type="OrthoDB" id="9783105at2"/>
<dbReference type="SUPFAM" id="SSF51735">
    <property type="entry name" value="NAD(P)-binding Rossmann-fold domains"/>
    <property type="match status" value="1"/>
</dbReference>
<feature type="domain" description="Gfo/Idh/MocA-like oxidoreductase N-terminal" evidence="1">
    <location>
        <begin position="1"/>
        <end position="115"/>
    </location>
</feature>
<dbReference type="GO" id="GO:0000166">
    <property type="term" value="F:nucleotide binding"/>
    <property type="evidence" value="ECO:0007669"/>
    <property type="project" value="InterPro"/>
</dbReference>
<dbReference type="PANTHER" id="PTHR46368:SF4">
    <property type="entry name" value="OS10G0403700 PROTEIN"/>
    <property type="match status" value="1"/>
</dbReference>
<dbReference type="InterPro" id="IPR055170">
    <property type="entry name" value="GFO_IDH_MocA-like_dom"/>
</dbReference>
<accession>A0A5B9QTD7</accession>
<protein>
    <submittedName>
        <fullName evidence="3">1,5-anhydro-D-fructose reductase</fullName>
        <ecNumber evidence="3">1.1.1.292</ecNumber>
    </submittedName>
</protein>
<dbReference type="KEGG" id="rul:UC8_43180"/>
<evidence type="ECO:0000313" key="3">
    <source>
        <dbReference type="EMBL" id="QEG42284.1"/>
    </source>
</evidence>
<gene>
    <name evidence="3" type="primary">afr_5</name>
    <name evidence="3" type="ORF">UC8_43180</name>
</gene>
<keyword evidence="4" id="KW-1185">Reference proteome</keyword>
<dbReference type="InterPro" id="IPR036291">
    <property type="entry name" value="NAD(P)-bd_dom_sf"/>
</dbReference>
<reference evidence="3 4" key="1">
    <citation type="submission" date="2019-08" db="EMBL/GenBank/DDBJ databases">
        <title>Deep-cultivation of Planctomycetes and their phenomic and genomic characterization uncovers novel biology.</title>
        <authorList>
            <person name="Wiegand S."/>
            <person name="Jogler M."/>
            <person name="Boedeker C."/>
            <person name="Pinto D."/>
            <person name="Vollmers J."/>
            <person name="Rivas-Marin E."/>
            <person name="Kohn T."/>
            <person name="Peeters S.H."/>
            <person name="Heuer A."/>
            <person name="Rast P."/>
            <person name="Oberbeckmann S."/>
            <person name="Bunk B."/>
            <person name="Jeske O."/>
            <person name="Meyerdierks A."/>
            <person name="Storesund J.E."/>
            <person name="Kallscheuer N."/>
            <person name="Luecker S."/>
            <person name="Lage O.M."/>
            <person name="Pohl T."/>
            <person name="Merkel B.J."/>
            <person name="Hornburger P."/>
            <person name="Mueller R.-W."/>
            <person name="Bruemmer F."/>
            <person name="Labrenz M."/>
            <person name="Spormann A.M."/>
            <person name="Op den Camp H."/>
            <person name="Overmann J."/>
            <person name="Amann R."/>
            <person name="Jetten M.S.M."/>
            <person name="Mascher T."/>
            <person name="Medema M.H."/>
            <person name="Devos D.P."/>
            <person name="Kaster A.-K."/>
            <person name="Ovreas L."/>
            <person name="Rohde M."/>
            <person name="Galperin M.Y."/>
            <person name="Jogler C."/>
        </authorList>
    </citation>
    <scope>NUCLEOTIDE SEQUENCE [LARGE SCALE GENOMIC DNA]</scope>
    <source>
        <strain evidence="3 4">UC8</strain>
    </source>
</reference>
<dbReference type="AlphaFoldDB" id="A0A5B9QTD7"/>
<evidence type="ECO:0000259" key="1">
    <source>
        <dbReference type="Pfam" id="PF01408"/>
    </source>
</evidence>
<dbReference type="PANTHER" id="PTHR46368">
    <property type="match status" value="1"/>
</dbReference>
<feature type="domain" description="GFO/IDH/MocA-like oxidoreductase" evidence="2">
    <location>
        <begin position="133"/>
        <end position="243"/>
    </location>
</feature>
<proteinExistence type="predicted"/>
<dbReference type="InterPro" id="IPR000683">
    <property type="entry name" value="Gfo/Idh/MocA-like_OxRdtase_N"/>
</dbReference>
<dbReference type="Pfam" id="PF22725">
    <property type="entry name" value="GFO_IDH_MocA_C3"/>
    <property type="match status" value="1"/>
</dbReference>
<dbReference type="SUPFAM" id="SSF55347">
    <property type="entry name" value="Glyceraldehyde-3-phosphate dehydrogenase-like, C-terminal domain"/>
    <property type="match status" value="1"/>
</dbReference>
<name>A0A5B9QTD7_9BACT</name>
<dbReference type="GO" id="GO:0033712">
    <property type="term" value="F:1,5-anhydro-D-fructose reductase (1,5-anhydro-D-mannitol-forming) activity"/>
    <property type="evidence" value="ECO:0007669"/>
    <property type="project" value="UniProtKB-EC"/>
</dbReference>
<keyword evidence="3" id="KW-0560">Oxidoreductase</keyword>
<dbReference type="Pfam" id="PF01408">
    <property type="entry name" value="GFO_IDH_MocA"/>
    <property type="match status" value="1"/>
</dbReference>
<dbReference type="EMBL" id="CP042914">
    <property type="protein sequence ID" value="QEG42284.1"/>
    <property type="molecule type" value="Genomic_DNA"/>
</dbReference>
<sequence length="327" mass="35973">MRFGILGTGRITRRLVADLQSTPGVQVTAIASRDAERAAWYAQQYGVATGLCGYQALLDAADVDAVYIALPPSLHAQWAIAAAAAGKHLLCEKPLATNHADALAIAEACRAGGVRWLDATGWLHHRRTAAFSERAHDGELGKLRHISTAVSFFEPFQSGDHRLVASLGGGCLLDLGWYAVGLPIWFAGQPQAVMASGIYQQDVLYRVTAMLWFDHDVTATVSCGYDTTTRKWFEVAGDSGSIVCDDFTRSWAERKPRFWTHDRTGSAQAHEFEDHQEQHMIQSFVDKSIDLSPWQRQALLTQQTLDAMLRSIASGQRETLDVKELSS</sequence>
<evidence type="ECO:0000313" key="4">
    <source>
        <dbReference type="Proteomes" id="UP000325286"/>
    </source>
</evidence>
<dbReference type="EC" id="1.1.1.292" evidence="3"/>
<evidence type="ECO:0000259" key="2">
    <source>
        <dbReference type="Pfam" id="PF22725"/>
    </source>
</evidence>